<evidence type="ECO:0000313" key="7">
    <source>
        <dbReference type="Proteomes" id="UP000319732"/>
    </source>
</evidence>
<dbReference type="Gene3D" id="3.40.50.1700">
    <property type="entry name" value="Glycoside hydrolase family 3 C-terminal domain"/>
    <property type="match status" value="1"/>
</dbReference>
<evidence type="ECO:0000256" key="4">
    <source>
        <dbReference type="SAM" id="SignalP"/>
    </source>
</evidence>
<name>A0A545TNP0_9GAMM</name>
<organism evidence="6 7">
    <name type="scientific">Exilibacterium tricleocarpae</name>
    <dbReference type="NCBI Taxonomy" id="2591008"/>
    <lineage>
        <taxon>Bacteria</taxon>
        <taxon>Pseudomonadati</taxon>
        <taxon>Pseudomonadota</taxon>
        <taxon>Gammaproteobacteria</taxon>
        <taxon>Cellvibrionales</taxon>
        <taxon>Cellvibrionaceae</taxon>
        <taxon>Exilibacterium</taxon>
    </lineage>
</organism>
<evidence type="ECO:0000259" key="5">
    <source>
        <dbReference type="SMART" id="SM01217"/>
    </source>
</evidence>
<sequence>MRTRYPLAGHILLCTIFAAGAGAEKPAPWYDTQLSQSERISALVGAMTLEEKTAQLLNASPAIERLKVPAYDWWNEALHGVARNGKATVFPQPIAMAATFDDALLYDVAAAIADEARAKFTVSQSIGNRTRYSGLTFWTPNINIFRDPRWGRGMETYGEDPFLTSRLGVAMVRGLQGDHPRYLKSAAAAKHYAVHSGPEALRHEFDAITTPKDLRETYLPAFEALVTEARVETVMGAYNRVNGEPANASKLLLQDILRDEWGFSGHVVSDCWALEDFHKHHKVTANAVESAAAAINAGVELNCGAVYQELPAAVKQGLVSEATIDTRLKKLLETRFKLGLFDPPEANPYNAIPASVINSEKHARLAYESAVKSIVLLQNRNGVLPLSNTISNVYVTGPMASSTDVLFGNYYGISTTYTTFLEGIAEAVSVGTTINYKKGILPYQPKVNPIDWTTGEAKAADAIIVVLGIDAAYEGEEGDAIASPHLGDRLSLGLPEHQLDFLRKLRQDNTKPVIAVVTAGSPVIMGEIAELADAVLFAWYPGQEGGTALADIVFGNRSPSGRLPITFPVSESQLPPYEDYSMTNRTYRYIESDPMYPFGFGLSYGTVKFSGAKLAGVRRGVYTGQGPLTVTAKIKNTGKTAMEEVVQVYLQAPGAGKDQPKFSLKGFQRMKLAAGDSRTVEITIPENQLRVFVEDGSAVLRPGRYTLYISNSSPGPRSRALGAVKPLELKFKI</sequence>
<gene>
    <name evidence="6" type="ORF">FKG94_12500</name>
</gene>
<dbReference type="OrthoDB" id="9781691at2"/>
<dbReference type="Pfam" id="PF14310">
    <property type="entry name" value="Fn3-like"/>
    <property type="match status" value="1"/>
</dbReference>
<dbReference type="InterPro" id="IPR001764">
    <property type="entry name" value="Glyco_hydro_3_N"/>
</dbReference>
<feature type="signal peptide" evidence="4">
    <location>
        <begin position="1"/>
        <end position="21"/>
    </location>
</feature>
<dbReference type="InterPro" id="IPR013783">
    <property type="entry name" value="Ig-like_fold"/>
</dbReference>
<feature type="domain" description="Fibronectin type III-like" evidence="5">
    <location>
        <begin position="644"/>
        <end position="713"/>
    </location>
</feature>
<dbReference type="GO" id="GO:0046556">
    <property type="term" value="F:alpha-L-arabinofuranosidase activity"/>
    <property type="evidence" value="ECO:0007669"/>
    <property type="project" value="TreeGrafter"/>
</dbReference>
<keyword evidence="3 6" id="KW-0378">Hydrolase</keyword>
<dbReference type="InterPro" id="IPR036881">
    <property type="entry name" value="Glyco_hydro_3_C_sf"/>
</dbReference>
<accession>A0A545TNP0</accession>
<dbReference type="GO" id="GO:0045493">
    <property type="term" value="P:xylan catabolic process"/>
    <property type="evidence" value="ECO:0007669"/>
    <property type="project" value="InterPro"/>
</dbReference>
<dbReference type="InterPro" id="IPR036962">
    <property type="entry name" value="Glyco_hydro_3_N_sf"/>
</dbReference>
<protein>
    <submittedName>
        <fullName evidence="6">Glycoside hydrolase family 3 protein</fullName>
    </submittedName>
</protein>
<dbReference type="Gene3D" id="2.60.40.10">
    <property type="entry name" value="Immunoglobulins"/>
    <property type="match status" value="1"/>
</dbReference>
<evidence type="ECO:0000313" key="6">
    <source>
        <dbReference type="EMBL" id="TQV78835.1"/>
    </source>
</evidence>
<dbReference type="InterPro" id="IPR026891">
    <property type="entry name" value="Fn3-like"/>
</dbReference>
<dbReference type="PRINTS" id="PR00133">
    <property type="entry name" value="GLHYDRLASE3"/>
</dbReference>
<dbReference type="InterPro" id="IPR017853">
    <property type="entry name" value="GH"/>
</dbReference>
<dbReference type="EMBL" id="VHSG01000012">
    <property type="protein sequence ID" value="TQV78835.1"/>
    <property type="molecule type" value="Genomic_DNA"/>
</dbReference>
<keyword evidence="7" id="KW-1185">Reference proteome</keyword>
<dbReference type="SUPFAM" id="SSF52279">
    <property type="entry name" value="Beta-D-glucan exohydrolase, C-terminal domain"/>
    <property type="match status" value="1"/>
</dbReference>
<evidence type="ECO:0000256" key="3">
    <source>
        <dbReference type="ARBA" id="ARBA00022801"/>
    </source>
</evidence>
<dbReference type="InterPro" id="IPR002772">
    <property type="entry name" value="Glyco_hydro_3_C"/>
</dbReference>
<comment type="caution">
    <text evidence="6">The sequence shown here is derived from an EMBL/GenBank/DDBJ whole genome shotgun (WGS) entry which is preliminary data.</text>
</comment>
<keyword evidence="2 4" id="KW-0732">Signal</keyword>
<dbReference type="PANTHER" id="PTHR42721:SF3">
    <property type="entry name" value="BETA-D-XYLOSIDASE 5-RELATED"/>
    <property type="match status" value="1"/>
</dbReference>
<dbReference type="Pfam" id="PF01915">
    <property type="entry name" value="Glyco_hydro_3_C"/>
    <property type="match status" value="1"/>
</dbReference>
<reference evidence="6 7" key="1">
    <citation type="submission" date="2019-06" db="EMBL/GenBank/DDBJ databases">
        <title>Whole genome sequence for Cellvibrionaceae sp. R142.</title>
        <authorList>
            <person name="Wang G."/>
        </authorList>
    </citation>
    <scope>NUCLEOTIDE SEQUENCE [LARGE SCALE GENOMIC DNA]</scope>
    <source>
        <strain evidence="6 7">R142</strain>
    </source>
</reference>
<dbReference type="Pfam" id="PF00933">
    <property type="entry name" value="Glyco_hydro_3"/>
    <property type="match status" value="1"/>
</dbReference>
<comment type="similarity">
    <text evidence="1">Belongs to the glycosyl hydrolase 3 family.</text>
</comment>
<dbReference type="SMART" id="SM01217">
    <property type="entry name" value="Fn3_like"/>
    <property type="match status" value="1"/>
</dbReference>
<dbReference type="SUPFAM" id="SSF51445">
    <property type="entry name" value="(Trans)glycosidases"/>
    <property type="match status" value="1"/>
</dbReference>
<evidence type="ECO:0000256" key="1">
    <source>
        <dbReference type="ARBA" id="ARBA00005336"/>
    </source>
</evidence>
<dbReference type="RefSeq" id="WP_142904670.1">
    <property type="nucleotide sequence ID" value="NZ_ML660093.1"/>
</dbReference>
<dbReference type="Proteomes" id="UP000319732">
    <property type="component" value="Unassembled WGS sequence"/>
</dbReference>
<proteinExistence type="inferred from homology"/>
<dbReference type="InterPro" id="IPR044993">
    <property type="entry name" value="BXL"/>
</dbReference>
<feature type="chain" id="PRO_5021973883" evidence="4">
    <location>
        <begin position="22"/>
        <end position="733"/>
    </location>
</feature>
<evidence type="ECO:0000256" key="2">
    <source>
        <dbReference type="ARBA" id="ARBA00022729"/>
    </source>
</evidence>
<dbReference type="AlphaFoldDB" id="A0A545TNP0"/>
<dbReference type="GO" id="GO:0031222">
    <property type="term" value="P:arabinan catabolic process"/>
    <property type="evidence" value="ECO:0007669"/>
    <property type="project" value="TreeGrafter"/>
</dbReference>
<dbReference type="GO" id="GO:0009044">
    <property type="term" value="F:xylan 1,4-beta-xylosidase activity"/>
    <property type="evidence" value="ECO:0007669"/>
    <property type="project" value="InterPro"/>
</dbReference>
<dbReference type="PANTHER" id="PTHR42721">
    <property type="entry name" value="SUGAR HYDROLASE-RELATED"/>
    <property type="match status" value="1"/>
</dbReference>
<dbReference type="Gene3D" id="3.20.20.300">
    <property type="entry name" value="Glycoside hydrolase, family 3, N-terminal domain"/>
    <property type="match status" value="1"/>
</dbReference>